<keyword evidence="3" id="KW-0378">Hydrolase</keyword>
<dbReference type="PANTHER" id="PTHR12302:SF3">
    <property type="entry name" value="SERINE_THREONINE-PROTEIN KINASE 31"/>
    <property type="match status" value="1"/>
</dbReference>
<dbReference type="Pfam" id="PF00565">
    <property type="entry name" value="SNase"/>
    <property type="match status" value="1"/>
</dbReference>
<protein>
    <submittedName>
        <fullName evidence="6">Thermonuclease</fullName>
    </submittedName>
</protein>
<dbReference type="GO" id="GO:0016787">
    <property type="term" value="F:hydrolase activity"/>
    <property type="evidence" value="ECO:0007669"/>
    <property type="project" value="UniProtKB-KW"/>
</dbReference>
<keyword evidence="4" id="KW-0812">Transmembrane</keyword>
<proteinExistence type="predicted"/>
<keyword evidence="1" id="KW-0540">Nuclease</keyword>
<feature type="domain" description="TNase-like" evidence="5">
    <location>
        <begin position="34"/>
        <end position="178"/>
    </location>
</feature>
<comment type="caution">
    <text evidence="6">The sequence shown here is derived from an EMBL/GenBank/DDBJ whole genome shotgun (WGS) entry which is preliminary data.</text>
</comment>
<name>A0A3E2TIG6_9FIRM</name>
<dbReference type="RefSeq" id="WP_117521454.1">
    <property type="nucleotide sequence ID" value="NZ_JBHWNM010000086.1"/>
</dbReference>
<dbReference type="GO" id="GO:0004519">
    <property type="term" value="F:endonuclease activity"/>
    <property type="evidence" value="ECO:0007669"/>
    <property type="project" value="UniProtKB-KW"/>
</dbReference>
<keyword evidence="7" id="KW-1185">Reference proteome</keyword>
<keyword evidence="4" id="KW-0472">Membrane</keyword>
<evidence type="ECO:0000256" key="4">
    <source>
        <dbReference type="SAM" id="Phobius"/>
    </source>
</evidence>
<feature type="transmembrane region" description="Helical" evidence="4">
    <location>
        <begin position="7"/>
        <end position="25"/>
    </location>
</feature>
<dbReference type="SUPFAM" id="SSF50199">
    <property type="entry name" value="Staphylococcal nuclease"/>
    <property type="match status" value="1"/>
</dbReference>
<evidence type="ECO:0000256" key="2">
    <source>
        <dbReference type="ARBA" id="ARBA00022759"/>
    </source>
</evidence>
<evidence type="ECO:0000256" key="3">
    <source>
        <dbReference type="ARBA" id="ARBA00022801"/>
    </source>
</evidence>
<evidence type="ECO:0000313" key="7">
    <source>
        <dbReference type="Proteomes" id="UP000261011"/>
    </source>
</evidence>
<gene>
    <name evidence="6" type="ORF">DXA39_04615</name>
</gene>
<dbReference type="Proteomes" id="UP000261011">
    <property type="component" value="Unassembled WGS sequence"/>
</dbReference>
<sequence length="178" mass="20705">MENNKKISNILAIFIILGIALINNIDFFNNTNSDYETGRIVRVVDGDTAVVKIKNENQKVRFIGVDTPEYNPKRNISQPWGKEASEFSKNLLKDQIVYLEKDTSDTDKYGRLLRYVWLNPPEKPNHPTYEEIENQMVNGILVRDGYARAKTYKPDTKYQYELKKIEKSAKNKKLAIWS</sequence>
<dbReference type="PROSITE" id="PS50830">
    <property type="entry name" value="TNASE_3"/>
    <property type="match status" value="1"/>
</dbReference>
<dbReference type="InterPro" id="IPR016071">
    <property type="entry name" value="Staphylococal_nuclease_OB-fold"/>
</dbReference>
<organism evidence="6 7">
    <name type="scientific">Anaerococcus nagyae</name>
    <dbReference type="NCBI Taxonomy" id="1755241"/>
    <lineage>
        <taxon>Bacteria</taxon>
        <taxon>Bacillati</taxon>
        <taxon>Bacillota</taxon>
        <taxon>Tissierellia</taxon>
        <taxon>Tissierellales</taxon>
        <taxon>Peptoniphilaceae</taxon>
        <taxon>Anaerococcus</taxon>
    </lineage>
</organism>
<dbReference type="OrthoDB" id="4376109at2"/>
<reference evidence="6 7" key="1">
    <citation type="submission" date="2018-08" db="EMBL/GenBank/DDBJ databases">
        <title>A genome reference for cultivated species of the human gut microbiota.</title>
        <authorList>
            <person name="Zou Y."/>
            <person name="Xue W."/>
            <person name="Luo G."/>
        </authorList>
    </citation>
    <scope>NUCLEOTIDE SEQUENCE [LARGE SCALE GENOMIC DNA]</scope>
    <source>
        <strain evidence="6 7">OF01-3</strain>
    </source>
</reference>
<dbReference type="EMBL" id="QVEU01000003">
    <property type="protein sequence ID" value="RGB76457.1"/>
    <property type="molecule type" value="Genomic_DNA"/>
</dbReference>
<evidence type="ECO:0000313" key="6">
    <source>
        <dbReference type="EMBL" id="RGB76457.1"/>
    </source>
</evidence>
<dbReference type="Gene3D" id="2.40.50.90">
    <property type="match status" value="1"/>
</dbReference>
<dbReference type="SMART" id="SM00318">
    <property type="entry name" value="SNc"/>
    <property type="match status" value="1"/>
</dbReference>
<evidence type="ECO:0000256" key="1">
    <source>
        <dbReference type="ARBA" id="ARBA00022722"/>
    </source>
</evidence>
<dbReference type="InterPro" id="IPR035437">
    <property type="entry name" value="SNase_OB-fold_sf"/>
</dbReference>
<keyword evidence="2" id="KW-0255">Endonuclease</keyword>
<accession>A0A3E2TIG6</accession>
<dbReference type="PANTHER" id="PTHR12302">
    <property type="entry name" value="EBNA2 BINDING PROTEIN P100"/>
    <property type="match status" value="1"/>
</dbReference>
<keyword evidence="4" id="KW-1133">Transmembrane helix</keyword>
<evidence type="ECO:0000259" key="5">
    <source>
        <dbReference type="PROSITE" id="PS50830"/>
    </source>
</evidence>
<dbReference type="AlphaFoldDB" id="A0A3E2TIG6"/>